<evidence type="ECO:0000256" key="5">
    <source>
        <dbReference type="PROSITE-ProRule" id="PRU01248"/>
    </source>
</evidence>
<dbReference type="InterPro" id="IPR013762">
    <property type="entry name" value="Integrase-like_cat_sf"/>
</dbReference>
<dbReference type="Proteomes" id="UP001549313">
    <property type="component" value="Unassembled WGS sequence"/>
</dbReference>
<keyword evidence="2" id="KW-0229">DNA integration</keyword>
<keyword evidence="3 5" id="KW-0238">DNA-binding</keyword>
<dbReference type="PANTHER" id="PTHR30629">
    <property type="entry name" value="PROPHAGE INTEGRASE"/>
    <property type="match status" value="1"/>
</dbReference>
<dbReference type="PROSITE" id="PS51898">
    <property type="entry name" value="TYR_RECOMBINASE"/>
    <property type="match status" value="1"/>
</dbReference>
<dbReference type="PANTHER" id="PTHR30629:SF2">
    <property type="entry name" value="PROPHAGE INTEGRASE INTS-RELATED"/>
    <property type="match status" value="1"/>
</dbReference>
<name>A0ABV2RE63_9CAUL</name>
<dbReference type="InterPro" id="IPR002104">
    <property type="entry name" value="Integrase_catalytic"/>
</dbReference>
<comment type="similarity">
    <text evidence="1">Belongs to the 'phage' integrase family.</text>
</comment>
<dbReference type="InterPro" id="IPR044068">
    <property type="entry name" value="CB"/>
</dbReference>
<dbReference type="InterPro" id="IPR050808">
    <property type="entry name" value="Phage_Integrase"/>
</dbReference>
<dbReference type="SUPFAM" id="SSF56349">
    <property type="entry name" value="DNA breaking-rejoining enzymes"/>
    <property type="match status" value="1"/>
</dbReference>
<evidence type="ECO:0000259" key="7">
    <source>
        <dbReference type="PROSITE" id="PS51898"/>
    </source>
</evidence>
<accession>A0ABV2RE63</accession>
<evidence type="ECO:0000313" key="10">
    <source>
        <dbReference type="Proteomes" id="UP001549313"/>
    </source>
</evidence>
<evidence type="ECO:0000256" key="1">
    <source>
        <dbReference type="ARBA" id="ARBA00008857"/>
    </source>
</evidence>
<evidence type="ECO:0000256" key="4">
    <source>
        <dbReference type="ARBA" id="ARBA00023172"/>
    </source>
</evidence>
<keyword evidence="4" id="KW-0233">DNA recombination</keyword>
<keyword evidence="10" id="KW-1185">Reference proteome</keyword>
<feature type="region of interest" description="Disordered" evidence="6">
    <location>
        <begin position="347"/>
        <end position="373"/>
    </location>
</feature>
<dbReference type="Gene3D" id="1.10.443.10">
    <property type="entry name" value="Intergrase catalytic core"/>
    <property type="match status" value="1"/>
</dbReference>
<evidence type="ECO:0000256" key="6">
    <source>
        <dbReference type="SAM" id="MobiDB-lite"/>
    </source>
</evidence>
<feature type="domain" description="Tyr recombinase" evidence="7">
    <location>
        <begin position="165"/>
        <end position="348"/>
    </location>
</feature>
<comment type="caution">
    <text evidence="9">The sequence shown here is derived from an EMBL/GenBank/DDBJ whole genome shotgun (WGS) entry which is preliminary data.</text>
</comment>
<dbReference type="InterPro" id="IPR010998">
    <property type="entry name" value="Integrase_recombinase_N"/>
</dbReference>
<evidence type="ECO:0000259" key="8">
    <source>
        <dbReference type="PROSITE" id="PS51900"/>
    </source>
</evidence>
<feature type="domain" description="Core-binding (CB)" evidence="8">
    <location>
        <begin position="59"/>
        <end position="144"/>
    </location>
</feature>
<proteinExistence type="inferred from homology"/>
<dbReference type="PROSITE" id="PS51900">
    <property type="entry name" value="CB"/>
    <property type="match status" value="1"/>
</dbReference>
<protein>
    <submittedName>
        <fullName evidence="9">Integrase</fullName>
    </submittedName>
</protein>
<sequence>MRVKLSGVHTTTKVLADGSRRKYYYLGKGGPRLEGEPGSPAFVASIHTAREALKRVPPNTLATILDAYRSSVEFKDKKPSTVRDYTRHLKAIEAKFGALPIAALGARQIRQVFKSWRSEIEAESGARTADYVFQVFAAVLAWANDESLIEHHPLKRIGRRYKAARRDKLWSREIEAYFMSSAPSHLRLPLLLALWTGQRQGDILKMTWSDYDGQSIRVHQDKGGEKVLIRVGAPLKAALDAENLAAAAKAKKRDRQQSPFIVTNLRGAAWTSDGFRTSWGKAVSDLEIEGLTFHDTRGSAVTRLAEAGCEVIEIASVTGHSLKSVEAILDAHYLSRSQRIADNAIAKRENAESSKPDSKPSPNADSLQIEEAR</sequence>
<dbReference type="InterPro" id="IPR011010">
    <property type="entry name" value="DNA_brk_join_enz"/>
</dbReference>
<dbReference type="EMBL" id="JBEPTF010000004">
    <property type="protein sequence ID" value="MET4684881.1"/>
    <property type="molecule type" value="Genomic_DNA"/>
</dbReference>
<dbReference type="Pfam" id="PF00589">
    <property type="entry name" value="Phage_integrase"/>
    <property type="match status" value="1"/>
</dbReference>
<organism evidence="9 10">
    <name type="scientific">Brevundimonas faecalis</name>
    <dbReference type="NCBI Taxonomy" id="947378"/>
    <lineage>
        <taxon>Bacteria</taxon>
        <taxon>Pseudomonadati</taxon>
        <taxon>Pseudomonadota</taxon>
        <taxon>Alphaproteobacteria</taxon>
        <taxon>Caulobacterales</taxon>
        <taxon>Caulobacteraceae</taxon>
        <taxon>Brevundimonas</taxon>
    </lineage>
</organism>
<feature type="compositionally biased region" description="Basic and acidic residues" evidence="6">
    <location>
        <begin position="347"/>
        <end position="358"/>
    </location>
</feature>
<evidence type="ECO:0000256" key="2">
    <source>
        <dbReference type="ARBA" id="ARBA00022908"/>
    </source>
</evidence>
<gene>
    <name evidence="9" type="ORF">ABIE19_002830</name>
</gene>
<reference evidence="9 10" key="1">
    <citation type="submission" date="2024-06" db="EMBL/GenBank/DDBJ databases">
        <title>Sorghum-associated microbial communities from plants grown in Nebraska, USA.</title>
        <authorList>
            <person name="Schachtman D."/>
        </authorList>
    </citation>
    <scope>NUCLEOTIDE SEQUENCE [LARGE SCALE GENOMIC DNA]</scope>
    <source>
        <strain evidence="9 10">2814</strain>
    </source>
</reference>
<evidence type="ECO:0000313" key="9">
    <source>
        <dbReference type="EMBL" id="MET4684881.1"/>
    </source>
</evidence>
<dbReference type="RefSeq" id="WP_354089845.1">
    <property type="nucleotide sequence ID" value="NZ_JBEPTF010000004.1"/>
</dbReference>
<evidence type="ECO:0000256" key="3">
    <source>
        <dbReference type="ARBA" id="ARBA00023125"/>
    </source>
</evidence>
<dbReference type="Gene3D" id="1.10.150.130">
    <property type="match status" value="1"/>
</dbReference>